<dbReference type="InterPro" id="IPR016035">
    <property type="entry name" value="Acyl_Trfase/lysoPLipase"/>
</dbReference>
<organism evidence="11 12">
    <name type="scientific">Thiorhodococcus drewsii AZ1</name>
    <dbReference type="NCBI Taxonomy" id="765913"/>
    <lineage>
        <taxon>Bacteria</taxon>
        <taxon>Pseudomonadati</taxon>
        <taxon>Pseudomonadota</taxon>
        <taxon>Gammaproteobacteria</taxon>
        <taxon>Chromatiales</taxon>
        <taxon>Chromatiaceae</taxon>
        <taxon>Thiorhodococcus</taxon>
    </lineage>
</organism>
<dbReference type="PATRIC" id="fig|765913.3.peg.3562"/>
<dbReference type="Pfam" id="PF00501">
    <property type="entry name" value="AMP-binding"/>
    <property type="match status" value="2"/>
</dbReference>
<dbReference type="InterPro" id="IPR020845">
    <property type="entry name" value="AMP-binding_CS"/>
</dbReference>
<keyword evidence="3" id="KW-0596">Phosphopantetheine</keyword>
<accession>G2E5C9</accession>
<dbReference type="InterPro" id="IPR020806">
    <property type="entry name" value="PKS_PP-bd"/>
</dbReference>
<dbReference type="Pfam" id="PF16197">
    <property type="entry name" value="KAsynt_C_assoc"/>
    <property type="match status" value="1"/>
</dbReference>
<dbReference type="InterPro" id="IPR020841">
    <property type="entry name" value="PKS_Beta-ketoAc_synthase_dom"/>
</dbReference>
<dbReference type="InterPro" id="IPR014031">
    <property type="entry name" value="Ketoacyl_synth_C"/>
</dbReference>
<evidence type="ECO:0000256" key="7">
    <source>
        <dbReference type="ARBA" id="ARBA00029443"/>
    </source>
</evidence>
<comment type="cofactor">
    <cofactor evidence="1">
        <name>pyridoxal 5'-phosphate</name>
        <dbReference type="ChEBI" id="CHEBI:597326"/>
    </cofactor>
</comment>
<dbReference type="SUPFAM" id="SSF52777">
    <property type="entry name" value="CoA-dependent acyltransferases"/>
    <property type="match status" value="8"/>
</dbReference>
<dbReference type="PROSITE" id="PS52004">
    <property type="entry name" value="KS3_2"/>
    <property type="match status" value="1"/>
</dbReference>
<dbReference type="InterPro" id="IPR045851">
    <property type="entry name" value="AMP-bd_C_sf"/>
</dbReference>
<dbReference type="CDD" id="cd19531">
    <property type="entry name" value="LCL_NRPS-like"/>
    <property type="match status" value="1"/>
</dbReference>
<dbReference type="PROSITE" id="PS00600">
    <property type="entry name" value="AA_TRANSFER_CLASS_3"/>
    <property type="match status" value="1"/>
</dbReference>
<dbReference type="EC" id="2.3.1.94" evidence="11"/>
<dbReference type="SUPFAM" id="SSF52151">
    <property type="entry name" value="FabD/lysophospholipase-like"/>
    <property type="match status" value="1"/>
</dbReference>
<dbReference type="InterPro" id="IPR049704">
    <property type="entry name" value="Aminotrans_3_PPA_site"/>
</dbReference>
<evidence type="ECO:0000256" key="2">
    <source>
        <dbReference type="ARBA" id="ARBA00005194"/>
    </source>
</evidence>
<dbReference type="Gene3D" id="3.30.559.30">
    <property type="entry name" value="Nonribosomal peptide synthetase, condensation domain"/>
    <property type="match status" value="4"/>
</dbReference>
<evidence type="ECO:0000259" key="9">
    <source>
        <dbReference type="PROSITE" id="PS50075"/>
    </source>
</evidence>
<dbReference type="InterPro" id="IPR036736">
    <property type="entry name" value="ACP-like_sf"/>
</dbReference>
<dbReference type="FunFam" id="3.40.50.12780:FF:000012">
    <property type="entry name" value="Non-ribosomal peptide synthetase"/>
    <property type="match status" value="1"/>
</dbReference>
<dbReference type="InterPro" id="IPR010071">
    <property type="entry name" value="AA_adenyl_dom"/>
</dbReference>
<dbReference type="Pfam" id="PF00550">
    <property type="entry name" value="PP-binding"/>
    <property type="match status" value="4"/>
</dbReference>
<dbReference type="Pfam" id="PF00202">
    <property type="entry name" value="Aminotran_3"/>
    <property type="match status" value="1"/>
</dbReference>
<feature type="domain" description="Carrier" evidence="9">
    <location>
        <begin position="1554"/>
        <end position="1629"/>
    </location>
</feature>
<evidence type="ECO:0000313" key="11">
    <source>
        <dbReference type="EMBL" id="EGV28841.1"/>
    </source>
</evidence>
<reference evidence="11 12" key="1">
    <citation type="submission" date="2011-06" db="EMBL/GenBank/DDBJ databases">
        <title>The draft genome of Thiorhodococcus drewsii AZ1.</title>
        <authorList>
            <consortium name="US DOE Joint Genome Institute (JGI-PGF)"/>
            <person name="Lucas S."/>
            <person name="Han J."/>
            <person name="Lapidus A."/>
            <person name="Cheng J.-F."/>
            <person name="Goodwin L."/>
            <person name="Pitluck S."/>
            <person name="Peters L."/>
            <person name="Land M.L."/>
            <person name="Hauser L."/>
            <person name="Vogl K."/>
            <person name="Liu Z."/>
            <person name="Imhoff J."/>
            <person name="Thiel V."/>
            <person name="Frigaard N.-U."/>
            <person name="Bryant D.A."/>
            <person name="Woyke T.J."/>
        </authorList>
    </citation>
    <scope>NUCLEOTIDE SEQUENCE [LARGE SCALE GENOMIC DNA]</scope>
    <source>
        <strain evidence="11 12">AZ1</strain>
    </source>
</reference>
<dbReference type="PROSITE" id="PS00606">
    <property type="entry name" value="KS3_1"/>
    <property type="match status" value="1"/>
</dbReference>
<dbReference type="Gene3D" id="1.10.1200.10">
    <property type="entry name" value="ACP-like"/>
    <property type="match status" value="4"/>
</dbReference>
<proteinExistence type="inferred from homology"/>
<comment type="similarity">
    <text evidence="7">In the C-terminal section; belongs to the NRP synthetase family.</text>
</comment>
<dbReference type="GO" id="GO:0030170">
    <property type="term" value="F:pyridoxal phosphate binding"/>
    <property type="evidence" value="ECO:0007669"/>
    <property type="project" value="InterPro"/>
</dbReference>
<dbReference type="InterPro" id="IPR015424">
    <property type="entry name" value="PyrdxlP-dep_Trfase"/>
</dbReference>
<dbReference type="EMBL" id="AFWT01000030">
    <property type="protein sequence ID" value="EGV28841.1"/>
    <property type="molecule type" value="Genomic_DNA"/>
</dbReference>
<keyword evidence="11" id="KW-0012">Acyltransferase</keyword>
<dbReference type="InterPro" id="IPR015421">
    <property type="entry name" value="PyrdxlP-dep_Trfase_major"/>
</dbReference>
<feature type="compositionally biased region" description="Low complexity" evidence="8">
    <location>
        <begin position="1676"/>
        <end position="1687"/>
    </location>
</feature>
<dbReference type="UniPathway" id="UPA00094"/>
<dbReference type="Gene3D" id="3.30.70.3290">
    <property type="match status" value="1"/>
</dbReference>
<evidence type="ECO:0000256" key="5">
    <source>
        <dbReference type="ARBA" id="ARBA00022679"/>
    </source>
</evidence>
<dbReference type="SUPFAM" id="SSF56801">
    <property type="entry name" value="Acetyl-CoA synthetase-like"/>
    <property type="match status" value="2"/>
</dbReference>
<dbReference type="EC" id="5.1.1.11" evidence="11"/>
<dbReference type="InterPro" id="IPR009081">
    <property type="entry name" value="PP-bd_ACP"/>
</dbReference>
<dbReference type="GO" id="GO:0031177">
    <property type="term" value="F:phosphopantetheine binding"/>
    <property type="evidence" value="ECO:0007669"/>
    <property type="project" value="InterPro"/>
</dbReference>
<protein>
    <submittedName>
        <fullName evidence="11">Amino acid adenylation domain protein</fullName>
        <ecNumber evidence="11">2.3.1.94</ecNumber>
        <ecNumber evidence="11">5.1.1.11</ecNumber>
    </submittedName>
</protein>
<dbReference type="Pfam" id="PF02801">
    <property type="entry name" value="Ketoacyl-synt_C"/>
    <property type="match status" value="1"/>
</dbReference>
<dbReference type="Pfam" id="PF00109">
    <property type="entry name" value="ketoacyl-synt"/>
    <property type="match status" value="1"/>
</dbReference>
<dbReference type="eggNOG" id="COG0001">
    <property type="taxonomic scope" value="Bacteria"/>
</dbReference>
<dbReference type="Gene3D" id="3.40.50.12780">
    <property type="entry name" value="N-terminal domain of ligase-like"/>
    <property type="match status" value="2"/>
</dbReference>
<dbReference type="InterPro" id="IPR016039">
    <property type="entry name" value="Thiolase-like"/>
</dbReference>
<keyword evidence="11" id="KW-0413">Isomerase</keyword>
<feature type="domain" description="Ketosynthase family 3 (KS3)" evidence="10">
    <location>
        <begin position="676"/>
        <end position="1093"/>
    </location>
</feature>
<dbReference type="eggNOG" id="COG1020">
    <property type="taxonomic scope" value="Bacteria"/>
</dbReference>
<dbReference type="InterPro" id="IPR014030">
    <property type="entry name" value="Ketoacyl_synth_N"/>
</dbReference>
<dbReference type="PANTHER" id="PTHR45527">
    <property type="entry name" value="NONRIBOSOMAL PEPTIDE SYNTHETASE"/>
    <property type="match status" value="1"/>
</dbReference>
<dbReference type="Gene3D" id="3.40.366.10">
    <property type="entry name" value="Malonyl-Coenzyme A Acyl Carrier Protein, domain 2"/>
    <property type="match status" value="1"/>
</dbReference>
<dbReference type="PROSITE" id="PS50075">
    <property type="entry name" value="CARRIER"/>
    <property type="match status" value="3"/>
</dbReference>
<keyword evidence="4" id="KW-0597">Phosphoprotein</keyword>
<dbReference type="InterPro" id="IPR015422">
    <property type="entry name" value="PyrdxlP-dep_Trfase_small"/>
</dbReference>
<comment type="caution">
    <text evidence="11">The sequence shown here is derived from an EMBL/GenBank/DDBJ whole genome shotgun (WGS) entry which is preliminary data.</text>
</comment>
<feature type="domain" description="Carrier" evidence="9">
    <location>
        <begin position="2603"/>
        <end position="2678"/>
    </location>
</feature>
<feature type="compositionally biased region" description="Low complexity" evidence="8">
    <location>
        <begin position="1638"/>
        <end position="1648"/>
    </location>
</feature>
<dbReference type="InterPro" id="IPR032821">
    <property type="entry name" value="PKS_assoc"/>
</dbReference>
<dbReference type="NCBIfam" id="TIGR01733">
    <property type="entry name" value="AA-adenyl-dom"/>
    <property type="match status" value="1"/>
</dbReference>
<keyword evidence="6" id="KW-0663">Pyridoxal phosphate</keyword>
<dbReference type="SMART" id="SM00825">
    <property type="entry name" value="PKS_KS"/>
    <property type="match status" value="1"/>
</dbReference>
<dbReference type="eggNOG" id="COG3321">
    <property type="taxonomic scope" value="Bacteria"/>
</dbReference>
<dbReference type="GO" id="GO:0005737">
    <property type="term" value="C:cytoplasm"/>
    <property type="evidence" value="ECO:0007669"/>
    <property type="project" value="TreeGrafter"/>
</dbReference>
<dbReference type="GO" id="GO:0006633">
    <property type="term" value="P:fatty acid biosynthetic process"/>
    <property type="evidence" value="ECO:0007669"/>
    <property type="project" value="UniProtKB-UniPathway"/>
</dbReference>
<dbReference type="GO" id="GO:0008483">
    <property type="term" value="F:transaminase activity"/>
    <property type="evidence" value="ECO:0007669"/>
    <property type="project" value="InterPro"/>
</dbReference>
<feature type="domain" description="Carrier" evidence="9">
    <location>
        <begin position="4057"/>
        <end position="4132"/>
    </location>
</feature>
<keyword evidence="5 11" id="KW-0808">Transferase</keyword>
<dbReference type="GO" id="GO:0043041">
    <property type="term" value="P:amino acid activation for nonribosomal peptide biosynthetic process"/>
    <property type="evidence" value="ECO:0007669"/>
    <property type="project" value="TreeGrafter"/>
</dbReference>
<evidence type="ECO:0000256" key="4">
    <source>
        <dbReference type="ARBA" id="ARBA00022553"/>
    </source>
</evidence>
<dbReference type="GO" id="GO:0044550">
    <property type="term" value="P:secondary metabolite biosynthetic process"/>
    <property type="evidence" value="ECO:0007669"/>
    <property type="project" value="TreeGrafter"/>
</dbReference>
<dbReference type="SMART" id="SM00823">
    <property type="entry name" value="PKS_PP"/>
    <property type="match status" value="4"/>
</dbReference>
<dbReference type="Pfam" id="PF00668">
    <property type="entry name" value="Condensation"/>
    <property type="match status" value="4"/>
</dbReference>
<dbReference type="PROSITE" id="PS00455">
    <property type="entry name" value="AMP_BINDING"/>
    <property type="match status" value="1"/>
</dbReference>
<dbReference type="SUPFAM" id="SSF47336">
    <property type="entry name" value="ACP-like"/>
    <property type="match status" value="4"/>
</dbReference>
<dbReference type="GO" id="GO:0047879">
    <property type="term" value="F:erythronolide synthase activity"/>
    <property type="evidence" value="ECO:0007669"/>
    <property type="project" value="UniProtKB-EC"/>
</dbReference>
<dbReference type="InterPro" id="IPR042099">
    <property type="entry name" value="ANL_N_sf"/>
</dbReference>
<dbReference type="OrthoDB" id="9778690at2"/>
<dbReference type="SUPFAM" id="SSF53901">
    <property type="entry name" value="Thiolase-like"/>
    <property type="match status" value="1"/>
</dbReference>
<comment type="pathway">
    <text evidence="2">Lipid metabolism; fatty acid biosynthesis.</text>
</comment>
<dbReference type="GO" id="GO:0047462">
    <property type="term" value="F:phenylalanine racemase (ATP-hydrolyzing) activity"/>
    <property type="evidence" value="ECO:0007669"/>
    <property type="project" value="UniProtKB-EC"/>
</dbReference>
<dbReference type="Gene3D" id="3.30.300.30">
    <property type="match status" value="2"/>
</dbReference>
<dbReference type="InterPro" id="IPR001242">
    <property type="entry name" value="Condensation_dom"/>
</dbReference>
<keyword evidence="12" id="KW-1185">Reference proteome</keyword>
<evidence type="ECO:0000259" key="10">
    <source>
        <dbReference type="PROSITE" id="PS52004"/>
    </source>
</evidence>
<feature type="region of interest" description="Disordered" evidence="8">
    <location>
        <begin position="2585"/>
        <end position="2608"/>
    </location>
</feature>
<evidence type="ECO:0000256" key="6">
    <source>
        <dbReference type="ARBA" id="ARBA00022898"/>
    </source>
</evidence>
<dbReference type="InterPro" id="IPR005814">
    <property type="entry name" value="Aminotrans_3"/>
</dbReference>
<evidence type="ECO:0000313" key="12">
    <source>
        <dbReference type="Proteomes" id="UP000004200"/>
    </source>
</evidence>
<sequence>MLKPISFPDLRSAFLADGASSGILTRIAGDGSETVLSPAGLREAADRIARQLDHGGIGPGAYVMLVMRDPLAYVTGLWGCIAAGCTAVPMPPLDNPTQQQRTLAAAGVIGRCIVLTDEEDARSSFEGTEAIDRAYRLIGERFDRIAELDETPSATSQVAPPIHPDDIAIIQFSSGSTAAPKGVELTHRAVLAQIDVLQRHLALTADDSFLSWMPLSHDFGLFHFHILPLLVDLPQVLMAPDDFARRPISWLRAMDKHRTRLTGAPNFALQMVASLLKPKSAAQLDLSALRSITNGAEPLNPATIAVFLDALAPSGLSRTAITPAYGLAEATLVTAIRTPGEPLAVIAVDRDHLTIGAEIVEHEPDAPNTAHLCLLGRAAYGFAMRIVDESGTPLPSGTVGRLEVRGSSLMRGYINDPEHSRAALHEDGWLDTGDIGFLWQEELVLVGRHKDVIIVAGLNYHPADLERVAQEAPGLSAANPVAIVQARCPHSDEIRTLCFVRFRGTPEKAERLQTAIADHVLAKSGLALDQVVPVHQLPRTTSGKLKRYELGQHFEAGALGAETADRVRETQTEAAAFRQAIAGGHISEVTRLLCRLASHLSGTPIEPESGLMDQGVSSQQALALTARIGTWLNRRVNIAVLFDHPTPRGFARALIAQHAEISPAPAQVVSAQETTACSIAVIGLGCRFPGAENPEAFWDLLIGDRNPIRPIPEDRWPASAWPEEAPCPPAALLDDIDRFDGTLFGIARGESEGMQPLQRLLLQVLWQALEHSGLDPAALRGQRVGLFIGLSESGLGAGDRRLMDDAERLGAYSVTGHAGSVAVGRMAHLLDFRGPAIAIDTACSSSLVALDMAAHSLRQGACDLAIAGGANLIISPELHAGLSRMGVLAPDGRCKTFAEEADGYGRGEGAGLLVLKRLAEARRSQDQIWAEILGSAVNHDGQSQSVTAPNGTAQRDLLRRALREAGLDGKDVDWVETHGTGTPLGDPIELAALHEVLRPESQAPLPLGAVKSRIGHLEAAAGIAGVIKAILAMTHGRLPRNRPRKAPSSRYDWSTSPLTPLDQTLDWDDAKRRVAGISSFGMSGTNVHVLIGQGQVSEAVAPMPNRTPILALSAHTPEALQQLHDRWSALLSERPAEHWPSLCAGQATRRWSGPYRMAVTRLDAGRGSSHPPVVKAKTVTRLLFCFTGQGAQFPSMGAELFAQEPLFRDAVIAASEAAGPIDGKDLLAWLYGPDAADAARMNRTDLAQPALVAVAHGLMRLWADWGIQPDAVIGHSIGEIPAALAAGQLDLQTAMRLAVRRGQVMEHAAPEGAMLALRADEERALELLRGFDEVVISGYNAPGSLTLAGSVEQIESLLARAEEAGLAAQRLHVTRAFHSPQMSQASAELANGLSLPERAGVIPVYSTATGALLGDSEMTQPGYWSSQMLSPVRFRQAVATAAESGDLICIEIGPRAVLAKLGPACAPDATWIGGGDRLEDLAHAVGQAWTHGAPLDWLRYFGSRGAPGQDLPRLPLNETPIPRRTWSGAVVAPNAPSVPRTTTAASDAPPPSGHALDAIVLPLTSRVSGIETDRIDPDRPMVALGLDSLGLVQIQRSLAKSCGLQIELKALFQTLDTPRKLADHIDAQRPQPAPPPTATAAPDSAHPSPEVVALMQEQLRTLQQVMERQLTLLGAPASAPSESAGPAKTSPVQTLVQTPARPHARKPNTGEIKGLFRQPSRSGVGLDPGQRTHVARLTRSWNTKSAGSKAGAERARKRVANSRAVFGFAPEYKELTYPLMASRAQGSQVWDLDGNAYVDVTMGFGVYLFGHNPDFVAHALREELDRGAPLGPTSPLAAEVAERIHQLTGVDRCAFFATGTEAIMCAVRIARALTRRDRIVVFKGDYHGSFDGVLATGWIDEDGSPQSAPLTDGTPQGMVDPVIVLDYGDMSGLDLIRRHASEIALVLVEPVQSRNPENRPIEFLQALRALTQERDIPLLFDEIISGFRFAPGGMQSMLGIKADLVTYGKVLGCGQPIGVLAGDARLMDAIDGGDWAYGDDSGPGTRTAFVAGTFNAHPLGLAAARAVLDRLIADGGALQQDLARRTENLCATLDALFETAAMPVRMERFGSLFRFAFGPGMEILNSHLLNGGIFVWEQRNCFLSTAHSDDDIAKIVEATRRGIAALQAAGWLGQSQRQDQTESARPSRLQPAISETTMRRHAGTAHPGTWTDLVILRLSVDRLDPDRLTTAWSALCRRHAALRACLAADGTRCVADGMAPALERTQLPEKPEFRIGLDRWAQSALAKPFRLDRAPIEPVLLETAAGEQALAVRSSHLGFDGWSVALLLRELFQLIDDTPLPEADRWNAYLGWEAQAEFTRASMQARPMHLPCDVEPASMTAAGGRITRTDIGTLFARVSETARSGGQTPLVGMLAAFALLIRGLTGEERVTIGLPVAGQALSGLTGLVGNVSFIRPVTLDIADAMTLAELRRTLHHRLLEPGAHPPADAMPERHVLFNIDGPIRFGGASRQVALHSVPIVGARADLFANILLLDDQVILDFDWNSDRFSEDSAQSWLATFLEIAERSCADRAAVAQILADRAWPAPPATPVQRKAPRAEKPAHPSTATEQTLADLWREILDTGTDLGSSDFFDLGGGSLHAVRLLARIRETFGVELSLAQIFGAPLLEDMARQIETAATADGGIDPVRPIPAQVPATRQQQQLCLLEQMSEAGPAYNLCLRLDFDYPLDAQTLGGALRRVGARHTSLRTRLCMDGESIVQSIASEPDISLRTLDASTAEWIAPFVQEPFDLAESPLWRAGLAFPGDGCTLVLVVHHLIADAWSMEILARDLLGAYQQILAGQDPGLMPLAIDYSDYALARALGTEHRERDLEHWRTSLRHAPRLTALAGDAPRPPTKSFAGQQTRLTLAPALQQRMRGLAKRLRTSVYQLVVAAIAQLVARRNGSGNLVFGCVVAGRDLPGLDRPIGFFANTLPLHLVLHEDWRAVDLIAAVRSALMDATEHSGCSLQDICTALQLTPDPAANPLFEICVTHDDRSGLSQLGAELGFAFAEPPLPTSQFDLSFYVVETGDGVSLDLTYATAIFQPHTITGILDEIERMLQALCHDPEAPIASWSRTDQLREPSALQKRLWFVDQFENGQLYATAPTYYNMAATFALDANADPALLQQRFEQLLADTPDFRATFRTLDGNPRISAASIQVPSCTAICGDEIDAQVRRFILTPFDLQTGPLLRMAVVEHAPARRALLLVGHHIIVDEASLAGIADWLRVGTEIPKQAAPGQSPVPDASVLQLERDFWQRYLGPNPPRLLLPVDRPRAAVHVFGSGLSQVSLTAAEFAAIERLAADSHVVLDDLILTGFVGLLSRLSGQEEIVLGQTVPRRSGYPRGQANLVTLRIDLTRLSDTTEAIAEVARHSTETLAHAQTDFDQVVLDLKPDNDMSRTALFDVLYVRSAEPVAGRGMAPAIGWGKYDLTLAANHAGDGRLDLMLVFNSEMFDAETVDHWGRLLCRLLAALCAHGDRHFLSLPLATGTEIDQLIADGGPRRTQATWPYANLPDAVSDRARRMPDMIAVSDATGTLTYADLELQARALAQALIARGVLRGDRVALMLPRDRDTVVAMLAVLCAGAAFVPMDLSAAPERTARILQDAGAVSVIVKGAMGRDLLPLDLPRVDMTRLAEDRSGAEPEWPEVRATDGAYVIFTSGSSGRPKGVMVEHRNVLALMLGQEDLFPVAPGDRWSWFHSPAFDFSIWEIWGALLTGGRIVVIPEAARDDFALLRAQLKQQEVTVLSLTPSAFNVLSDQEMNEAQADLAVRSLWLGGEALTPTLLRAWSDRYPDCALINLFGITETTVHTTFRRLAKTDLDRTDSLIGRPLPSYGVTIRDAELRPVPATVQGEILVSGSGVARGYLGHPELTAARFVEDPYRPGSRLYRSGDLGRYDLAGELTYLGRADSQVKVRGFRIELGEIETALSGFPGMRKTVVGTRQSAGEETALAAWIIADAEPDADRLNAYLAKVLPAYMIPKHLYRVDHIPLTLNGKADLRALAGMCERQIGAASEDDAPSPGLETEIAVILCELLGRTEMSRSASFFALGGHSLMANQAVLRLRKRLGLQLTLRDFFTAQTIAALAVLGQDGRNTATTGIARIPDADSYPLSSAQRRLFAIQTAHPDSASYNMVGGFIVSGALDPDALAAAFADLVDRHEILRTRFLILDGEARQRIDPPGRTVALDLIRNADAADEQAIIDRALDAEFAHAFTLSQGPLFRVRLTALGPERWLMVLNLHHIISDGWSVPIMIADLSRCYAARAAGSGPPQLKPLAIQYRDFASWQQTACANPEAEAALAHWRARLASDAPLQTTLPTDSARTKTRAGRGAMALRRLDEERSRALRTAAAQSGLTLFSVFAATLHIVLELRGESGGATVIGTADAGRDALETEDQLGFYLNLLPHVLSGSADLSIERWVELSRAETVAMLAHKTYPFDRMLEELAIDTLPGHSPVFDILLLVQTNADPQTRLGDLELRMLPDQTRTARYDLSLMVEDRPAIELLIEYDTDLFRAQTIDWVFADLLSLLDAFVDSPSLSPLAILGQTEPAMDPSLGLLDLADPLMEV</sequence>
<dbReference type="SUPFAM" id="SSF55048">
    <property type="entry name" value="Probable ACP-binding domain of malonyl-CoA ACP transacylase"/>
    <property type="match status" value="1"/>
</dbReference>
<dbReference type="GO" id="GO:0004315">
    <property type="term" value="F:3-oxoacyl-[acyl-carrier-protein] synthase activity"/>
    <property type="evidence" value="ECO:0007669"/>
    <property type="project" value="InterPro"/>
</dbReference>
<dbReference type="SMART" id="SM00827">
    <property type="entry name" value="PKS_AT"/>
    <property type="match status" value="1"/>
</dbReference>
<dbReference type="InterPro" id="IPR001227">
    <property type="entry name" value="Ac_transferase_dom_sf"/>
</dbReference>
<evidence type="ECO:0000256" key="1">
    <source>
        <dbReference type="ARBA" id="ARBA00001933"/>
    </source>
</evidence>
<dbReference type="PANTHER" id="PTHR45527:SF1">
    <property type="entry name" value="FATTY ACID SYNTHASE"/>
    <property type="match status" value="1"/>
</dbReference>
<dbReference type="InterPro" id="IPR018201">
    <property type="entry name" value="Ketoacyl_synth_AS"/>
</dbReference>
<dbReference type="Pfam" id="PF00698">
    <property type="entry name" value="Acyl_transf_1"/>
    <property type="match status" value="1"/>
</dbReference>
<evidence type="ECO:0000256" key="3">
    <source>
        <dbReference type="ARBA" id="ARBA00022450"/>
    </source>
</evidence>
<dbReference type="Gene3D" id="3.30.559.10">
    <property type="entry name" value="Chloramphenicol acetyltransferase-like domain"/>
    <property type="match status" value="4"/>
</dbReference>
<dbReference type="SUPFAM" id="SSF53383">
    <property type="entry name" value="PLP-dependent transferases"/>
    <property type="match status" value="1"/>
</dbReference>
<feature type="region of interest" description="Disordered" evidence="8">
    <location>
        <begin position="1533"/>
        <end position="1553"/>
    </location>
</feature>
<dbReference type="Gene3D" id="3.40.640.10">
    <property type="entry name" value="Type I PLP-dependent aspartate aminotransferase-like (Major domain)"/>
    <property type="match status" value="1"/>
</dbReference>
<dbReference type="Gene3D" id="3.40.47.10">
    <property type="match status" value="1"/>
</dbReference>
<dbReference type="STRING" id="765913.ThidrDRAFT_3492"/>
<gene>
    <name evidence="11" type="ORF">ThidrDRAFT_3492</name>
</gene>
<dbReference type="RefSeq" id="WP_007042205.1">
    <property type="nucleotide sequence ID" value="NZ_AFWT01000030.1"/>
</dbReference>
<name>G2E5C9_9GAMM</name>
<feature type="region of interest" description="Disordered" evidence="8">
    <location>
        <begin position="1626"/>
        <end position="1648"/>
    </location>
</feature>
<feature type="region of interest" description="Disordered" evidence="8">
    <location>
        <begin position="1676"/>
        <end position="1729"/>
    </location>
</feature>
<dbReference type="InterPro" id="IPR023213">
    <property type="entry name" value="CAT-like_dom_sf"/>
</dbReference>
<dbReference type="Proteomes" id="UP000004200">
    <property type="component" value="Unassembled WGS sequence"/>
</dbReference>
<dbReference type="InterPro" id="IPR000873">
    <property type="entry name" value="AMP-dep_synth/lig_dom"/>
</dbReference>
<evidence type="ECO:0000256" key="8">
    <source>
        <dbReference type="SAM" id="MobiDB-lite"/>
    </source>
</evidence>
<dbReference type="InterPro" id="IPR016036">
    <property type="entry name" value="Malonyl_transacylase_ACP-bd"/>
</dbReference>
<dbReference type="Gene3D" id="3.90.1150.10">
    <property type="entry name" value="Aspartate Aminotransferase, domain 1"/>
    <property type="match status" value="1"/>
</dbReference>
<dbReference type="InterPro" id="IPR014043">
    <property type="entry name" value="Acyl_transferase_dom"/>
</dbReference>
<dbReference type="CDD" id="cd00833">
    <property type="entry name" value="PKS"/>
    <property type="match status" value="1"/>
</dbReference>